<proteinExistence type="predicted"/>
<dbReference type="Proteomes" id="UP000262954">
    <property type="component" value="Unassembled WGS sequence"/>
</dbReference>
<protein>
    <submittedName>
        <fullName evidence="1">Uncharacterized protein</fullName>
    </submittedName>
</protein>
<dbReference type="AlphaFoldDB" id="A0A316R073"/>
<evidence type="ECO:0000313" key="2">
    <source>
        <dbReference type="Proteomes" id="UP000262954"/>
    </source>
</evidence>
<reference evidence="1 2" key="1">
    <citation type="journal article" date="2018" name="Nat. Biotechnol.">
        <title>A standardized bacterial taxonomy based on genome phylogeny substantially revises the tree of life.</title>
        <authorList>
            <person name="Parks D.H."/>
            <person name="Chuvochina M."/>
            <person name="Waite D.W."/>
            <person name="Rinke C."/>
            <person name="Skarshewski A."/>
            <person name="Chaumeil P.A."/>
            <person name="Hugenholtz P."/>
        </authorList>
    </citation>
    <scope>NUCLEOTIDE SEQUENCE [LARGE SCALE GENOMIC DNA]</scope>
    <source>
        <strain evidence="1">UBA11482</strain>
    </source>
</reference>
<accession>A0A316R073</accession>
<dbReference type="EMBL" id="DNWC01000135">
    <property type="protein sequence ID" value="HBJ09377.1"/>
    <property type="molecule type" value="Genomic_DNA"/>
</dbReference>
<organism evidence="1 2">
    <name type="scientific">Coprobacter fastidiosus</name>
    <dbReference type="NCBI Taxonomy" id="1099853"/>
    <lineage>
        <taxon>Bacteria</taxon>
        <taxon>Pseudomonadati</taxon>
        <taxon>Bacteroidota</taxon>
        <taxon>Bacteroidia</taxon>
        <taxon>Bacteroidales</taxon>
        <taxon>Barnesiellaceae</taxon>
        <taxon>Coprobacter</taxon>
    </lineage>
</organism>
<comment type="caution">
    <text evidence="1">The sequence shown here is derived from an EMBL/GenBank/DDBJ whole genome shotgun (WGS) entry which is preliminary data.</text>
</comment>
<gene>
    <name evidence="1" type="ORF">DDY73_10285</name>
</gene>
<sequence>MKKLLLLLFLVFPLISTDIKTETTQPNEAVYICTKSKLKIYHRNPKCRELRKQCNASSIRRITLKQAEQMKQKACKICFRLQNN</sequence>
<evidence type="ECO:0000313" key="1">
    <source>
        <dbReference type="EMBL" id="HBJ09377.1"/>
    </source>
</evidence>
<name>A0A316R073_9BACT</name>